<evidence type="ECO:0000313" key="1">
    <source>
        <dbReference type="EMBL" id="EUA67475.1"/>
    </source>
</evidence>
<name>X8DJ31_9MYCO</name>
<dbReference type="AlphaFoldDB" id="X8DJ31"/>
<accession>X8DJ31</accession>
<proteinExistence type="predicted"/>
<comment type="caution">
    <text evidence="1">The sequence shown here is derived from an EMBL/GenBank/DDBJ whole genome shotgun (WGS) entry which is preliminary data.</text>
</comment>
<evidence type="ECO:0000313" key="2">
    <source>
        <dbReference type="Proteomes" id="UP000023351"/>
    </source>
</evidence>
<reference evidence="1 2" key="1">
    <citation type="submission" date="2013-12" db="EMBL/GenBank/DDBJ databases">
        <authorList>
            <person name="Zelazny A."/>
            <person name="Olivier K."/>
            <person name="Holland S."/>
            <person name="Lenaerts A."/>
            <person name="Ordway D."/>
            <person name="DeGroote M.A."/>
            <person name="Parker T."/>
            <person name="Sizemore C."/>
            <person name="Tallon L.J."/>
            <person name="Sadzewicz L.K."/>
            <person name="Sengamalay N."/>
            <person name="Fraser C.M."/>
            <person name="Hine E."/>
            <person name="Shefchek K.A."/>
            <person name="Das S.P."/>
            <person name="Tettelin H."/>
        </authorList>
    </citation>
    <scope>NUCLEOTIDE SEQUENCE [LARGE SCALE GENOMIC DNA]</scope>
    <source>
        <strain evidence="1 2">1513</strain>
    </source>
</reference>
<dbReference type="EMBL" id="JAOJ01000003">
    <property type="protein sequence ID" value="EUA67475.1"/>
    <property type="molecule type" value="Genomic_DNA"/>
</dbReference>
<gene>
    <name evidence="1" type="ORF">I540_4482</name>
</gene>
<organism evidence="1 2">
    <name type="scientific">Mycobacteroides abscessus subsp. bolletii 1513</name>
    <dbReference type="NCBI Taxonomy" id="1299321"/>
    <lineage>
        <taxon>Bacteria</taxon>
        <taxon>Bacillati</taxon>
        <taxon>Actinomycetota</taxon>
        <taxon>Actinomycetes</taxon>
        <taxon>Mycobacteriales</taxon>
        <taxon>Mycobacteriaceae</taxon>
        <taxon>Mycobacteroides</taxon>
        <taxon>Mycobacteroides abscessus</taxon>
    </lineage>
</organism>
<sequence>MLAPVPVPLFPAEGLAHRIVGLLRSDLPYLTGFGQGPCISSAIRSIWRHLPTGRGHDKPRQPVKCR</sequence>
<dbReference type="Proteomes" id="UP000023351">
    <property type="component" value="Unassembled WGS sequence"/>
</dbReference>
<protein>
    <submittedName>
        <fullName evidence="1">Uncharacterized protein</fullName>
    </submittedName>
</protein>